<dbReference type="CDD" id="cd07328">
    <property type="entry name" value="M48_Ste24p_like"/>
    <property type="match status" value="1"/>
</dbReference>
<dbReference type="PANTHER" id="PTHR43221:SF1">
    <property type="entry name" value="PROTEASE HTPX"/>
    <property type="match status" value="1"/>
</dbReference>
<evidence type="ECO:0000313" key="15">
    <source>
        <dbReference type="Proteomes" id="UP000326837"/>
    </source>
</evidence>
<keyword evidence="6" id="KW-0479">Metal-binding</keyword>
<dbReference type="GO" id="GO:0004222">
    <property type="term" value="F:metalloendopeptidase activity"/>
    <property type="evidence" value="ECO:0007669"/>
    <property type="project" value="InterPro"/>
</dbReference>
<dbReference type="RefSeq" id="WP_152099651.1">
    <property type="nucleotide sequence ID" value="NZ_AP021861.1"/>
</dbReference>
<evidence type="ECO:0000256" key="5">
    <source>
        <dbReference type="ARBA" id="ARBA00022692"/>
    </source>
</evidence>
<dbReference type="Proteomes" id="UP000326837">
    <property type="component" value="Chromosome"/>
</dbReference>
<sequence>MSKSSASPNAPGFAKTFVYPALLIFAVPLGSLLFFLHVQASFDADLLASITQQINQDAEMPAAEKAEAIQFFTDHPASELVASGDADLGLTPEATGYYAMFRWLIRLSLWSLLAGLAVLALVGACIPISMRSHHAQYLCLSIGWHVLRIYGALQTIVIGVLLVALSFWVTAFWFEIYFVKLIFIAGAMALLGIAAVLKGIFKSTPNENHIVGEPADPVANAALFNRLKEICAKVGTTPPDNVILGIDNNFFVTEMPVIVKGKQYTGRTLFVSLSLLKQLHEEEADAILAHEMAHFSGQDTLYSKKISPLLTRYGHYLGALQEGGASLPVFYFMNFFRALFELSLSKLRREREFRADQIAKQTTSTPAMAGALSRVIAYSAYREEVQRQLFSEEVALEQANVAERVEQGFPEYAATFFSQPDVGELESAHPFDSHPPLAHRLEAVGLRIELPEMQALLAQTGNGRWYERIADAAGLERAQWDEFEAEFRQYHEQSLPYRYLPATDQEREVVVRHFPGVSFTGKEGELRIDFEKMAFTKWEEPIYFREILQLQMTEGGELQIKLQRGSAKQKASIKLQKFPNQQEVLDALNRFWGRYQTAVAYQSERAEKTS</sequence>
<dbReference type="Gene3D" id="3.30.2010.10">
    <property type="entry name" value="Metalloproteases ('zincins'), catalytic domain"/>
    <property type="match status" value="1"/>
</dbReference>
<dbReference type="AlphaFoldDB" id="A0A5K7XIJ5"/>
<name>A0A5K7XIJ5_9BACT</name>
<evidence type="ECO:0000256" key="1">
    <source>
        <dbReference type="ARBA" id="ARBA00001947"/>
    </source>
</evidence>
<evidence type="ECO:0000256" key="6">
    <source>
        <dbReference type="ARBA" id="ARBA00022723"/>
    </source>
</evidence>
<evidence type="ECO:0000256" key="8">
    <source>
        <dbReference type="ARBA" id="ARBA00022833"/>
    </source>
</evidence>
<feature type="transmembrane region" description="Helical" evidence="12">
    <location>
        <begin position="181"/>
        <end position="201"/>
    </location>
</feature>
<proteinExistence type="predicted"/>
<organism evidence="14 15">
    <name type="scientific">Lacipirellula parvula</name>
    <dbReference type="NCBI Taxonomy" id="2650471"/>
    <lineage>
        <taxon>Bacteria</taxon>
        <taxon>Pseudomonadati</taxon>
        <taxon>Planctomycetota</taxon>
        <taxon>Planctomycetia</taxon>
        <taxon>Pirellulales</taxon>
        <taxon>Lacipirellulaceae</taxon>
        <taxon>Lacipirellula</taxon>
    </lineage>
</organism>
<keyword evidence="5 12" id="KW-0812">Transmembrane</keyword>
<evidence type="ECO:0000256" key="11">
    <source>
        <dbReference type="ARBA" id="ARBA00023136"/>
    </source>
</evidence>
<comment type="subcellular location">
    <subcellularLocation>
        <location evidence="2">Cell membrane</location>
        <topology evidence="2">Multi-pass membrane protein</topology>
    </subcellularLocation>
</comment>
<comment type="cofactor">
    <cofactor evidence="1">
        <name>Zn(2+)</name>
        <dbReference type="ChEBI" id="CHEBI:29105"/>
    </cofactor>
</comment>
<feature type="transmembrane region" description="Helical" evidence="12">
    <location>
        <begin position="107"/>
        <end position="129"/>
    </location>
</feature>
<evidence type="ECO:0000259" key="13">
    <source>
        <dbReference type="Pfam" id="PF01435"/>
    </source>
</evidence>
<gene>
    <name evidence="14" type="ORF">PLANPX_3605</name>
</gene>
<evidence type="ECO:0000256" key="3">
    <source>
        <dbReference type="ARBA" id="ARBA00022475"/>
    </source>
</evidence>
<dbReference type="KEGG" id="lpav:PLANPX_3605"/>
<keyword evidence="8" id="KW-0862">Zinc</keyword>
<keyword evidence="15" id="KW-1185">Reference proteome</keyword>
<protein>
    <recommendedName>
        <fullName evidence="13">Peptidase M48 domain-containing protein</fullName>
    </recommendedName>
</protein>
<dbReference type="GO" id="GO:0046872">
    <property type="term" value="F:metal ion binding"/>
    <property type="evidence" value="ECO:0007669"/>
    <property type="project" value="UniProtKB-KW"/>
</dbReference>
<evidence type="ECO:0000256" key="7">
    <source>
        <dbReference type="ARBA" id="ARBA00022801"/>
    </source>
</evidence>
<keyword evidence="3" id="KW-1003">Cell membrane</keyword>
<keyword evidence="11 12" id="KW-0472">Membrane</keyword>
<reference evidence="15" key="1">
    <citation type="submission" date="2019-10" db="EMBL/GenBank/DDBJ databases">
        <title>Lacipirellula parvula gen. nov., sp. nov., representing a lineage of planctomycetes widespread in freshwater anoxic habitats, and description of the family Lacipirellulaceae.</title>
        <authorList>
            <person name="Dedysh S.N."/>
            <person name="Kulichevskaya I.S."/>
            <person name="Beletsky A.V."/>
            <person name="Rakitin A.L."/>
            <person name="Mardanov A.V."/>
            <person name="Ivanova A.A."/>
            <person name="Saltykova V.X."/>
            <person name="Rijpstra W.I.C."/>
            <person name="Sinninghe Damste J.S."/>
            <person name="Ravin N.V."/>
        </authorList>
    </citation>
    <scope>NUCLEOTIDE SEQUENCE [LARGE SCALE GENOMIC DNA]</scope>
    <source>
        <strain evidence="15">PX69</strain>
    </source>
</reference>
<keyword evidence="10" id="KW-0482">Metalloprotease</keyword>
<dbReference type="GO" id="GO:0005886">
    <property type="term" value="C:plasma membrane"/>
    <property type="evidence" value="ECO:0007669"/>
    <property type="project" value="UniProtKB-SubCell"/>
</dbReference>
<dbReference type="EMBL" id="AP021861">
    <property type="protein sequence ID" value="BBO33993.1"/>
    <property type="molecule type" value="Genomic_DNA"/>
</dbReference>
<evidence type="ECO:0000256" key="10">
    <source>
        <dbReference type="ARBA" id="ARBA00023049"/>
    </source>
</evidence>
<evidence type="ECO:0000256" key="2">
    <source>
        <dbReference type="ARBA" id="ARBA00004651"/>
    </source>
</evidence>
<dbReference type="InterPro" id="IPR001915">
    <property type="entry name" value="Peptidase_M48"/>
</dbReference>
<dbReference type="Pfam" id="PF01435">
    <property type="entry name" value="Peptidase_M48"/>
    <property type="match status" value="1"/>
</dbReference>
<keyword evidence="9 12" id="KW-1133">Transmembrane helix</keyword>
<feature type="transmembrane region" description="Helical" evidence="12">
    <location>
        <begin position="17"/>
        <end position="36"/>
    </location>
</feature>
<evidence type="ECO:0000256" key="9">
    <source>
        <dbReference type="ARBA" id="ARBA00022989"/>
    </source>
</evidence>
<keyword evidence="4" id="KW-0645">Protease</keyword>
<evidence type="ECO:0000313" key="14">
    <source>
        <dbReference type="EMBL" id="BBO33993.1"/>
    </source>
</evidence>
<feature type="domain" description="Peptidase M48" evidence="13">
    <location>
        <begin position="264"/>
        <end position="444"/>
    </location>
</feature>
<dbReference type="InterPro" id="IPR050083">
    <property type="entry name" value="HtpX_protease"/>
</dbReference>
<dbReference type="PANTHER" id="PTHR43221">
    <property type="entry name" value="PROTEASE HTPX"/>
    <property type="match status" value="1"/>
</dbReference>
<feature type="transmembrane region" description="Helical" evidence="12">
    <location>
        <begin position="149"/>
        <end position="174"/>
    </location>
</feature>
<accession>A0A5K7XIJ5</accession>
<dbReference type="GO" id="GO:0006508">
    <property type="term" value="P:proteolysis"/>
    <property type="evidence" value="ECO:0007669"/>
    <property type="project" value="UniProtKB-KW"/>
</dbReference>
<evidence type="ECO:0000256" key="4">
    <source>
        <dbReference type="ARBA" id="ARBA00022670"/>
    </source>
</evidence>
<keyword evidence="7" id="KW-0378">Hydrolase</keyword>
<evidence type="ECO:0000256" key="12">
    <source>
        <dbReference type="SAM" id="Phobius"/>
    </source>
</evidence>